<evidence type="ECO:0000256" key="3">
    <source>
        <dbReference type="ARBA" id="ARBA00022917"/>
    </source>
</evidence>
<dbReference type="Gene3D" id="3.30.110.10">
    <property type="entry name" value="Translation initiation factor 3 (IF-3), C-terminal domain"/>
    <property type="match status" value="1"/>
</dbReference>
<evidence type="ECO:0000256" key="2">
    <source>
        <dbReference type="ARBA" id="ARBA00022540"/>
    </source>
</evidence>
<accession>A0AA39GA02</accession>
<dbReference type="Proteomes" id="UP001175261">
    <property type="component" value="Unassembled WGS sequence"/>
</dbReference>
<name>A0AA39GA02_SARSR</name>
<evidence type="ECO:0000313" key="7">
    <source>
        <dbReference type="Proteomes" id="UP001175261"/>
    </source>
</evidence>
<reference evidence="6" key="1">
    <citation type="submission" date="2022-10" db="EMBL/GenBank/DDBJ databases">
        <title>Determination and structural analysis of whole genome sequence of Sarocladium strictum F4-1.</title>
        <authorList>
            <person name="Hu L."/>
            <person name="Jiang Y."/>
        </authorList>
    </citation>
    <scope>NUCLEOTIDE SEQUENCE</scope>
    <source>
        <strain evidence="6">F4-1</strain>
    </source>
</reference>
<dbReference type="PANTHER" id="PTHR10938">
    <property type="entry name" value="TRANSLATION INITIATION FACTOR IF-3"/>
    <property type="match status" value="1"/>
</dbReference>
<evidence type="ECO:0000256" key="1">
    <source>
        <dbReference type="ARBA" id="ARBA00005439"/>
    </source>
</evidence>
<dbReference type="PANTHER" id="PTHR10938:SF0">
    <property type="entry name" value="TRANSLATION INITIATION FACTOR IF-3, MITOCHONDRIAL"/>
    <property type="match status" value="1"/>
</dbReference>
<dbReference type="InterPro" id="IPR001288">
    <property type="entry name" value="Translation_initiation_fac_3"/>
</dbReference>
<comment type="similarity">
    <text evidence="1">Belongs to the IF-3 family.</text>
</comment>
<proteinExistence type="inferred from homology"/>
<feature type="compositionally biased region" description="Polar residues" evidence="5">
    <location>
        <begin position="55"/>
        <end position="68"/>
    </location>
</feature>
<dbReference type="EMBL" id="JAPDFR010000009">
    <property type="protein sequence ID" value="KAK0383445.1"/>
    <property type="molecule type" value="Genomic_DNA"/>
</dbReference>
<sequence length="270" mass="30506">MKPSPCLYSSQRALYRVFIRPATTTIHPLSLHAWHLTASPVQQSRAYAIRRSKRNTIQQLSPSEQVAQEESRKHDPRYTTAADVERSGRARLPRDHEITDPQIMVHERDVIEGPLRTQFVMTRIEPHESLRMVSPYVPATKDAPAKYAVCRIVNKKEEFEKEKQKKAQQQAKKQKAVKEKEVEINWGTAPNDLQTKIGTLTRLLGSATKVTVSLGKKKGSKAELVQDDMKNLVQKIKDEVMAVGGREIKPQEGSLGGNMKLYFASKLVNG</sequence>
<evidence type="ECO:0008006" key="8">
    <source>
        <dbReference type="Google" id="ProtNLM"/>
    </source>
</evidence>
<gene>
    <name evidence="6" type="ORF">NLU13_9356</name>
</gene>
<organism evidence="6 7">
    <name type="scientific">Sarocladium strictum</name>
    <name type="common">Black bundle disease fungus</name>
    <name type="synonym">Acremonium strictum</name>
    <dbReference type="NCBI Taxonomy" id="5046"/>
    <lineage>
        <taxon>Eukaryota</taxon>
        <taxon>Fungi</taxon>
        <taxon>Dikarya</taxon>
        <taxon>Ascomycota</taxon>
        <taxon>Pezizomycotina</taxon>
        <taxon>Sordariomycetes</taxon>
        <taxon>Hypocreomycetidae</taxon>
        <taxon>Hypocreales</taxon>
        <taxon>Sarocladiaceae</taxon>
        <taxon>Sarocladium</taxon>
    </lineage>
</organism>
<dbReference type="GO" id="GO:0043022">
    <property type="term" value="F:ribosome binding"/>
    <property type="evidence" value="ECO:0007669"/>
    <property type="project" value="TreeGrafter"/>
</dbReference>
<keyword evidence="2" id="KW-0396">Initiation factor</keyword>
<dbReference type="GO" id="GO:0003743">
    <property type="term" value="F:translation initiation factor activity"/>
    <property type="evidence" value="ECO:0007669"/>
    <property type="project" value="UniProtKB-KW"/>
</dbReference>
<evidence type="ECO:0000313" key="6">
    <source>
        <dbReference type="EMBL" id="KAK0383445.1"/>
    </source>
</evidence>
<keyword evidence="3" id="KW-0648">Protein biosynthesis</keyword>
<keyword evidence="7" id="KW-1185">Reference proteome</keyword>
<dbReference type="SUPFAM" id="SSF55200">
    <property type="entry name" value="Translation initiation factor IF3, C-terminal domain"/>
    <property type="match status" value="1"/>
</dbReference>
<dbReference type="InterPro" id="IPR036788">
    <property type="entry name" value="T_IF-3_C_sf"/>
</dbReference>
<dbReference type="GO" id="GO:0032790">
    <property type="term" value="P:ribosome disassembly"/>
    <property type="evidence" value="ECO:0007669"/>
    <property type="project" value="TreeGrafter"/>
</dbReference>
<evidence type="ECO:0000256" key="4">
    <source>
        <dbReference type="SAM" id="Coils"/>
    </source>
</evidence>
<evidence type="ECO:0000256" key="5">
    <source>
        <dbReference type="SAM" id="MobiDB-lite"/>
    </source>
</evidence>
<comment type="caution">
    <text evidence="6">The sequence shown here is derived from an EMBL/GenBank/DDBJ whole genome shotgun (WGS) entry which is preliminary data.</text>
</comment>
<dbReference type="GO" id="GO:0005739">
    <property type="term" value="C:mitochondrion"/>
    <property type="evidence" value="ECO:0007669"/>
    <property type="project" value="TreeGrafter"/>
</dbReference>
<feature type="coiled-coil region" evidence="4">
    <location>
        <begin position="152"/>
        <end position="181"/>
    </location>
</feature>
<feature type="region of interest" description="Disordered" evidence="5">
    <location>
        <begin position="54"/>
        <end position="77"/>
    </location>
</feature>
<dbReference type="AlphaFoldDB" id="A0AA39GA02"/>
<keyword evidence="4" id="KW-0175">Coiled coil</keyword>
<protein>
    <recommendedName>
        <fullName evidence="8">Translation initiation factor IF-3</fullName>
    </recommendedName>
</protein>
<dbReference type="GO" id="GO:0070124">
    <property type="term" value="P:mitochondrial translational initiation"/>
    <property type="evidence" value="ECO:0007669"/>
    <property type="project" value="TreeGrafter"/>
</dbReference>